<organism evidence="2 3">
    <name type="scientific">Fusarium pseudograminearum (strain CS3096)</name>
    <name type="common">Wheat and barley crown-rot fungus</name>
    <dbReference type="NCBI Taxonomy" id="1028729"/>
    <lineage>
        <taxon>Eukaryota</taxon>
        <taxon>Fungi</taxon>
        <taxon>Dikarya</taxon>
        <taxon>Ascomycota</taxon>
        <taxon>Pezizomycotina</taxon>
        <taxon>Sordariomycetes</taxon>
        <taxon>Hypocreomycetidae</taxon>
        <taxon>Hypocreales</taxon>
        <taxon>Nectriaceae</taxon>
        <taxon>Fusarium</taxon>
    </lineage>
</organism>
<reference evidence="2 3" key="1">
    <citation type="journal article" date="2012" name="PLoS Pathog.">
        <title>Comparative pathogenomics reveals horizontally acquired novel virulence genes in fungi infecting cereal hosts.</title>
        <authorList>
            <person name="Gardiner D.M."/>
            <person name="McDonald M.C."/>
            <person name="Covarelli L."/>
            <person name="Solomon P.S."/>
            <person name="Rusu A.G."/>
            <person name="Marshall M."/>
            <person name="Kazan K."/>
            <person name="Chakraborty S."/>
            <person name="McDonald B.A."/>
            <person name="Manners J.M."/>
        </authorList>
    </citation>
    <scope>NUCLEOTIDE SEQUENCE [LARGE SCALE GENOMIC DNA]</scope>
    <source>
        <strain evidence="2 3">CS3096</strain>
    </source>
</reference>
<proteinExistence type="predicted"/>
<dbReference type="RefSeq" id="XP_009252805.1">
    <property type="nucleotide sequence ID" value="XM_009254530.1"/>
</dbReference>
<name>K3W2X5_FUSPC</name>
<evidence type="ECO:0000313" key="2">
    <source>
        <dbReference type="EMBL" id="EKJ78410.1"/>
    </source>
</evidence>
<dbReference type="GeneID" id="20360030"/>
<accession>K3W2X5</accession>
<evidence type="ECO:0000313" key="3">
    <source>
        <dbReference type="Proteomes" id="UP000007978"/>
    </source>
</evidence>
<feature type="region of interest" description="Disordered" evidence="1">
    <location>
        <begin position="1"/>
        <end position="56"/>
    </location>
</feature>
<protein>
    <submittedName>
        <fullName evidence="2">Uncharacterized protein</fullName>
    </submittedName>
</protein>
<evidence type="ECO:0000256" key="1">
    <source>
        <dbReference type="SAM" id="MobiDB-lite"/>
    </source>
</evidence>
<dbReference type="EMBL" id="AFNW01000038">
    <property type="protein sequence ID" value="EKJ78410.1"/>
    <property type="molecule type" value="Genomic_DNA"/>
</dbReference>
<dbReference type="HOGENOM" id="CLU_3014256_0_0_1"/>
<dbReference type="AlphaFoldDB" id="K3W2X5"/>
<dbReference type="KEGG" id="fpu:FPSE_01410"/>
<keyword evidence="3" id="KW-1185">Reference proteome</keyword>
<dbReference type="Proteomes" id="UP000007978">
    <property type="component" value="Chromosome 1"/>
</dbReference>
<sequence length="56" mass="6105">MVQARFLGGWTVEGEPSQQSREEERGYGFPAADDTVEASKNGKQSCQGYSKVRPPG</sequence>
<gene>
    <name evidence="2" type="ORF">FPSE_01410</name>
</gene>
<comment type="caution">
    <text evidence="2">The sequence shown here is derived from an EMBL/GenBank/DDBJ whole genome shotgun (WGS) entry which is preliminary data.</text>
</comment>